<dbReference type="PANTHER" id="PTHR23196:SF34">
    <property type="entry name" value="MEDIATOR OF DNA DAMAGE CHECKPOINT PROTEIN 1"/>
    <property type="match status" value="1"/>
</dbReference>
<gene>
    <name evidence="18" type="primary">MDC1</name>
</gene>
<name>A0A6J1VAK3_9SAUR</name>
<feature type="compositionally biased region" description="Basic and acidic residues" evidence="14">
    <location>
        <begin position="401"/>
        <end position="414"/>
    </location>
</feature>
<keyword evidence="9" id="KW-0832">Ubl conjugation</keyword>
<dbReference type="GO" id="GO:0006281">
    <property type="term" value="P:DNA repair"/>
    <property type="evidence" value="ECO:0007669"/>
    <property type="project" value="UniProtKB-KW"/>
</dbReference>
<reference evidence="18" key="1">
    <citation type="submission" date="2025-08" db="UniProtKB">
        <authorList>
            <consortium name="RefSeq"/>
        </authorList>
    </citation>
    <scope>IDENTIFICATION</scope>
</reference>
<proteinExistence type="predicted"/>
<feature type="domain" description="BRCT" evidence="16">
    <location>
        <begin position="1260"/>
        <end position="1338"/>
    </location>
</feature>
<dbReference type="PROSITE" id="PS50172">
    <property type="entry name" value="BRCT"/>
    <property type="match status" value="2"/>
</dbReference>
<dbReference type="PANTHER" id="PTHR23196">
    <property type="entry name" value="PAX TRANSCRIPTION ACTIVATION DOMAIN INTERACTING PROTEIN"/>
    <property type="match status" value="1"/>
</dbReference>
<dbReference type="InterPro" id="IPR000253">
    <property type="entry name" value="FHA_dom"/>
</dbReference>
<dbReference type="CDD" id="cd18441">
    <property type="entry name" value="BRCT_MDC1_rpt2"/>
    <property type="match status" value="1"/>
</dbReference>
<evidence type="ECO:0000256" key="4">
    <source>
        <dbReference type="ARBA" id="ARBA00022454"/>
    </source>
</evidence>
<feature type="compositionally biased region" description="Low complexity" evidence="14">
    <location>
        <begin position="1195"/>
        <end position="1208"/>
    </location>
</feature>
<keyword evidence="7" id="KW-0677">Repeat</keyword>
<dbReference type="RefSeq" id="XP_026540246.1">
    <property type="nucleotide sequence ID" value="XM_026684461.1"/>
</dbReference>
<dbReference type="KEGG" id="nss:113423178"/>
<dbReference type="Pfam" id="PF16589">
    <property type="entry name" value="BRCT_2"/>
    <property type="match status" value="1"/>
</dbReference>
<feature type="domain" description="BRCT" evidence="16">
    <location>
        <begin position="1360"/>
        <end position="1438"/>
    </location>
</feature>
<keyword evidence="11" id="KW-0234">DNA repair</keyword>
<organism evidence="17 18">
    <name type="scientific">Notechis scutatus</name>
    <name type="common">mainland tiger snake</name>
    <dbReference type="NCBI Taxonomy" id="8663"/>
    <lineage>
        <taxon>Eukaryota</taxon>
        <taxon>Metazoa</taxon>
        <taxon>Chordata</taxon>
        <taxon>Craniata</taxon>
        <taxon>Vertebrata</taxon>
        <taxon>Euteleostomi</taxon>
        <taxon>Lepidosauria</taxon>
        <taxon>Squamata</taxon>
        <taxon>Bifurcata</taxon>
        <taxon>Unidentata</taxon>
        <taxon>Episquamata</taxon>
        <taxon>Toxicofera</taxon>
        <taxon>Serpentes</taxon>
        <taxon>Colubroidea</taxon>
        <taxon>Elapidae</taxon>
        <taxon>Hydrophiinae</taxon>
        <taxon>Notechis</taxon>
    </lineage>
</organism>
<dbReference type="CTD" id="9656"/>
<feature type="region of interest" description="Disordered" evidence="14">
    <location>
        <begin position="863"/>
        <end position="1262"/>
    </location>
</feature>
<dbReference type="GO" id="GO:0005694">
    <property type="term" value="C:chromosome"/>
    <property type="evidence" value="ECO:0007669"/>
    <property type="project" value="UniProtKB-SubCell"/>
</dbReference>
<feature type="compositionally biased region" description="Acidic residues" evidence="14">
    <location>
        <begin position="382"/>
        <end position="392"/>
    </location>
</feature>
<evidence type="ECO:0000256" key="6">
    <source>
        <dbReference type="ARBA" id="ARBA00022553"/>
    </source>
</evidence>
<keyword evidence="8" id="KW-0227">DNA damage</keyword>
<evidence type="ECO:0000313" key="17">
    <source>
        <dbReference type="Proteomes" id="UP000504612"/>
    </source>
</evidence>
<feature type="region of interest" description="Disordered" evidence="14">
    <location>
        <begin position="1452"/>
        <end position="1491"/>
    </location>
</feature>
<dbReference type="CDD" id="cd17744">
    <property type="entry name" value="BRCT_MDC1_rpt1"/>
    <property type="match status" value="1"/>
</dbReference>
<feature type="region of interest" description="Disordered" evidence="14">
    <location>
        <begin position="374"/>
        <end position="823"/>
    </location>
</feature>
<feature type="compositionally biased region" description="Basic and acidic residues" evidence="14">
    <location>
        <begin position="1108"/>
        <end position="1122"/>
    </location>
</feature>
<dbReference type="InterPro" id="IPR051579">
    <property type="entry name" value="DDR_Transcriptional_Reg"/>
</dbReference>
<evidence type="ECO:0000313" key="18">
    <source>
        <dbReference type="RefSeq" id="XP_026540246.1"/>
    </source>
</evidence>
<dbReference type="Pfam" id="PF00498">
    <property type="entry name" value="FHA"/>
    <property type="match status" value="1"/>
</dbReference>
<dbReference type="Gene3D" id="3.40.50.10190">
    <property type="entry name" value="BRCT domain"/>
    <property type="match status" value="2"/>
</dbReference>
<evidence type="ECO:0000259" key="16">
    <source>
        <dbReference type="PROSITE" id="PS50172"/>
    </source>
</evidence>
<feature type="compositionally biased region" description="Basic and acidic residues" evidence="14">
    <location>
        <begin position="1024"/>
        <end position="1036"/>
    </location>
</feature>
<feature type="compositionally biased region" description="Basic and acidic residues" evidence="14">
    <location>
        <begin position="1008"/>
        <end position="1017"/>
    </location>
</feature>
<feature type="compositionally biased region" description="Acidic residues" evidence="14">
    <location>
        <begin position="429"/>
        <end position="438"/>
    </location>
</feature>
<dbReference type="PROSITE" id="PS50006">
    <property type="entry name" value="FHA_DOMAIN"/>
    <property type="match status" value="1"/>
</dbReference>
<dbReference type="SUPFAM" id="SSF49879">
    <property type="entry name" value="SMAD/FHA domain"/>
    <property type="match status" value="1"/>
</dbReference>
<keyword evidence="17" id="KW-1185">Reference proteome</keyword>
<evidence type="ECO:0000256" key="12">
    <source>
        <dbReference type="ARBA" id="ARBA00023242"/>
    </source>
</evidence>
<dbReference type="GO" id="GO:0005634">
    <property type="term" value="C:nucleus"/>
    <property type="evidence" value="ECO:0007669"/>
    <property type="project" value="UniProtKB-SubCell"/>
</dbReference>
<feature type="compositionally biased region" description="Basic and acidic residues" evidence="14">
    <location>
        <begin position="647"/>
        <end position="660"/>
    </location>
</feature>
<feature type="domain" description="FHA" evidence="15">
    <location>
        <begin position="52"/>
        <end position="103"/>
    </location>
</feature>
<feature type="compositionally biased region" description="Basic and acidic residues" evidence="14">
    <location>
        <begin position="555"/>
        <end position="576"/>
    </location>
</feature>
<feature type="compositionally biased region" description="Polar residues" evidence="14">
    <location>
        <begin position="880"/>
        <end position="889"/>
    </location>
</feature>
<keyword evidence="13" id="KW-0131">Cell cycle</keyword>
<dbReference type="GeneID" id="113423178"/>
<dbReference type="Pfam" id="PF16770">
    <property type="entry name" value="RTT107_BRCT_5"/>
    <property type="match status" value="1"/>
</dbReference>
<evidence type="ECO:0000256" key="8">
    <source>
        <dbReference type="ARBA" id="ARBA00022763"/>
    </source>
</evidence>
<dbReference type="CDD" id="cd22665">
    <property type="entry name" value="FHA_MDC1"/>
    <property type="match status" value="1"/>
</dbReference>
<protein>
    <recommendedName>
        <fullName evidence="3">Mediator of DNA damage checkpoint protein 1</fullName>
    </recommendedName>
</protein>
<evidence type="ECO:0000256" key="3">
    <source>
        <dbReference type="ARBA" id="ARBA00015014"/>
    </source>
</evidence>
<sequence>MEQTQLLEWDGEGDSPDRSDGAGETPKPVGRLHLLSSKYGPEKDFWIYPGENTIGRLESCRVCLPANSVSKTHAMIEVLSANGPHLLYDQGSLNRTRRQRITLIPQVRYSLQDGDTLLFADMGCQYFILVPDTDCNSPNDSMAVPPTQERVEASALAIEETPAPGRRIGCGQVLVQDSDKEEEGEEVIYGRGSYLHHASKEESGCSNKNGTGEGQASLASFAVFSPSTTVVPESDDENGDPSVVGPPCPALRLSFESQDAGRTPIENGGSGPSSNREDCGEPTTKEGGASAEHGLVEGFHLDSDTDVEDENQMDCISEAPAKRDRGPEVDPDSDLNESSVVAPAACCPQTSMELGSDTDAEETIESPAVFRLKLPSNSMEKEEVDTDVEAEVENPSVVCPRKHEPVAGDCKRLEDNEDNVQLGGRKDDDNTDVEEDLDNPGSGVNAPLPAAHEDVDTDVEDSSAKGETPGGTKNRGVGRHSNGEDVDTDVEDSSAKGETPGGTKNHGVGRHSNGEDVDTDVEDSSVKGKTPGRIKNRGVGGHGDGEDVDTDVEDLSAKGETPGRTKNRGVDGHRDTEEEAIQPRLENSEDTCPQRTYSSSGKESSTGKKKVPLKRIVPEGHSVGERHSDVVGLTKNSDVELETSYEVGDKSPRDFDEKEPSTNLAQHNLPIFFLGSDTDEEEEAGNPGVESKSQQVSGGESSKGSRASRLRDPDIGSRGKPSSVQDKDSDTDAEGTSMDRDKSTAQDSDTDTEDVAASLLRKPLEKKSSRLIIPVTSEAEGEKLASSAVGIGVSFKSREDNEDTDAEGGRSYSADESSTDDELDVSLQATQCYLPTETTPPGLEKAGGITATDVSLQATQSYLPTETTPPGLEKAGGITATVTSSPLKDNTSDQEDDILEATQPYCEASEQVSTEPREALAGKEKADPERLIQNQPEGDKSFEQVSQPDLPAAASLGEETTSSLPGDNPLPQVVEFPSLQSSLQTPEGAPEEEAQIPLVVSKGSLTSQEKKRVEVPRQSEATPVDDRVAENSELVRKIKKPKKVLVPTQEDPASATPPARELRRRLRSSTASASPTPVPERRSLRSSTPAAPETRCRQLSNTGQRGRGVKERPEEPGEEVPRKKARNGDPTAAPTPQGRTRGSQKEPRAASKVAEVAKAIPGSAGPREPTKRVRKAPAPGLEGQAERRNTRASKHSSSSTSVSTPSPKDSGKGAKPGQEPVFTPSSGRRLRCHSPESKATSPKASSDSHTRRATGPGSPAPKVLFTGVIDEEGERVVAELGGSLAESVFDCTHLVTDRVRRTVKFLCALARGIPIVTLDWLEKSRRNAFFLAPNNFLVRDPEQEKNLRFSLLTSLQKVQQKGPLFQGYKIHVTPNVKPEPEYMKDIIKCSGGTVLARMPRAFKEKCVVVSCPEDLSRCKPAQEAGVPITNAEFLLTGILQQAVNLEAHRLDGSGGLSPASSPLVPSTRTGKKRAAATRTAPAPASTAKRRR</sequence>
<evidence type="ECO:0000256" key="2">
    <source>
        <dbReference type="ARBA" id="ARBA00004286"/>
    </source>
</evidence>
<dbReference type="Gene3D" id="2.60.200.20">
    <property type="match status" value="1"/>
</dbReference>
<accession>A0A6J1VAK3</accession>
<feature type="region of interest" description="Disordered" evidence="14">
    <location>
        <begin position="228"/>
        <end position="338"/>
    </location>
</feature>
<dbReference type="InterPro" id="IPR008984">
    <property type="entry name" value="SMAD_FHA_dom_sf"/>
</dbReference>
<keyword evidence="12" id="KW-0539">Nucleus</keyword>
<evidence type="ECO:0000256" key="5">
    <source>
        <dbReference type="ARBA" id="ARBA00022499"/>
    </source>
</evidence>
<feature type="compositionally biased region" description="Low complexity" evidence="14">
    <location>
        <begin position="1476"/>
        <end position="1491"/>
    </location>
</feature>
<dbReference type="SUPFAM" id="SSF52113">
    <property type="entry name" value="BRCT domain"/>
    <property type="match status" value="2"/>
</dbReference>
<evidence type="ECO:0000256" key="14">
    <source>
        <dbReference type="SAM" id="MobiDB-lite"/>
    </source>
</evidence>
<dbReference type="SMART" id="SM00292">
    <property type="entry name" value="BRCT"/>
    <property type="match status" value="2"/>
</dbReference>
<feature type="compositionally biased region" description="Polar residues" evidence="14">
    <location>
        <begin position="691"/>
        <end position="705"/>
    </location>
</feature>
<keyword evidence="10" id="KW-0007">Acetylation</keyword>
<keyword evidence="6" id="KW-0597">Phosphoprotein</keyword>
<feature type="compositionally biased region" description="Low complexity" evidence="14">
    <location>
        <begin position="1456"/>
        <end position="1468"/>
    </location>
</feature>
<keyword evidence="4" id="KW-0158">Chromosome</keyword>
<feature type="compositionally biased region" description="Basic and acidic residues" evidence="14">
    <location>
        <begin position="915"/>
        <end position="930"/>
    </location>
</feature>
<comment type="subcellular location">
    <subcellularLocation>
        <location evidence="2">Chromosome</location>
    </subcellularLocation>
    <subcellularLocation>
        <location evidence="1">Nucleus</location>
    </subcellularLocation>
</comment>
<evidence type="ECO:0000256" key="11">
    <source>
        <dbReference type="ARBA" id="ARBA00023204"/>
    </source>
</evidence>
<feature type="compositionally biased region" description="Polar residues" evidence="14">
    <location>
        <begin position="1237"/>
        <end position="1247"/>
    </location>
</feature>
<evidence type="ECO:0000256" key="1">
    <source>
        <dbReference type="ARBA" id="ARBA00004123"/>
    </source>
</evidence>
<keyword evidence="5" id="KW-1017">Isopeptide bond</keyword>
<dbReference type="InterPro" id="IPR001357">
    <property type="entry name" value="BRCT_dom"/>
</dbReference>
<evidence type="ECO:0000256" key="9">
    <source>
        <dbReference type="ARBA" id="ARBA00022843"/>
    </source>
</evidence>
<evidence type="ECO:0000259" key="15">
    <source>
        <dbReference type="PROSITE" id="PS50006"/>
    </source>
</evidence>
<evidence type="ECO:0000256" key="10">
    <source>
        <dbReference type="ARBA" id="ARBA00022990"/>
    </source>
</evidence>
<feature type="compositionally biased region" description="Basic and acidic residues" evidence="14">
    <location>
        <begin position="616"/>
        <end position="629"/>
    </location>
</feature>
<dbReference type="Proteomes" id="UP000504612">
    <property type="component" value="Unplaced"/>
</dbReference>
<dbReference type="InterPro" id="IPR036420">
    <property type="entry name" value="BRCT_dom_sf"/>
</dbReference>
<feature type="region of interest" description="Disordered" evidence="14">
    <location>
        <begin position="1"/>
        <end position="31"/>
    </location>
</feature>
<evidence type="ECO:0000256" key="13">
    <source>
        <dbReference type="ARBA" id="ARBA00023306"/>
    </source>
</evidence>
<evidence type="ECO:0000256" key="7">
    <source>
        <dbReference type="ARBA" id="ARBA00022737"/>
    </source>
</evidence>